<evidence type="ECO:0000256" key="10">
    <source>
        <dbReference type="ARBA" id="ARBA00023014"/>
    </source>
</evidence>
<dbReference type="Pfam" id="PF01568">
    <property type="entry name" value="Molydop_binding"/>
    <property type="match status" value="1"/>
</dbReference>
<dbReference type="GO" id="GO:0030288">
    <property type="term" value="C:outer membrane-bounded periplasmic space"/>
    <property type="evidence" value="ECO:0007669"/>
    <property type="project" value="TreeGrafter"/>
</dbReference>
<dbReference type="FunFam" id="3.40.228.10:FF:000004">
    <property type="entry name" value="Dimethyl sulfoxide reductase subunit A"/>
    <property type="match status" value="1"/>
</dbReference>
<evidence type="ECO:0000259" key="11">
    <source>
        <dbReference type="PROSITE" id="PS51669"/>
    </source>
</evidence>
<dbReference type="GO" id="GO:0009389">
    <property type="term" value="F:dimethyl sulfoxide reductase activity"/>
    <property type="evidence" value="ECO:0007669"/>
    <property type="project" value="InterPro"/>
</dbReference>
<accession>A0A0W1KHW5</accession>
<evidence type="ECO:0000313" key="12">
    <source>
        <dbReference type="EMBL" id="KTF03604.1"/>
    </source>
</evidence>
<dbReference type="InterPro" id="IPR006963">
    <property type="entry name" value="Mopterin_OxRdtase_4Fe-4S_dom"/>
</dbReference>
<keyword evidence="9" id="KW-0408">Iron</keyword>
<dbReference type="Pfam" id="PF10518">
    <property type="entry name" value="TAT_signal"/>
    <property type="match status" value="1"/>
</dbReference>
<evidence type="ECO:0000256" key="5">
    <source>
        <dbReference type="ARBA" id="ARBA00022505"/>
    </source>
</evidence>
<dbReference type="SUPFAM" id="SSF50692">
    <property type="entry name" value="ADC-like"/>
    <property type="match status" value="1"/>
</dbReference>
<dbReference type="InterPro" id="IPR006657">
    <property type="entry name" value="MoPterin_dinucl-bd_dom"/>
</dbReference>
<dbReference type="InterPro" id="IPR027467">
    <property type="entry name" value="MopterinOxRdtase_cofactor_BS"/>
</dbReference>
<dbReference type="NCBIfam" id="TIGR02166">
    <property type="entry name" value="dmsA_ynfE"/>
    <property type="match status" value="1"/>
</dbReference>
<reference evidence="12 13" key="1">
    <citation type="submission" date="2015-11" db="EMBL/GenBank/DDBJ databases">
        <title>Draft Genome Sequence of the Type Strain Trueperella bernardiae LCDC 89-0504T, Isolated from Blood Culture.</title>
        <authorList>
            <person name="Bernier A.-M."/>
            <person name="Bernard K."/>
        </authorList>
    </citation>
    <scope>NUCLEOTIDE SEQUENCE [LARGE SCALE GENOMIC DNA]</scope>
    <source>
        <strain evidence="12 13">LCDC 89-0504</strain>
    </source>
</reference>
<dbReference type="PROSITE" id="PS00551">
    <property type="entry name" value="MOLYBDOPTERIN_PROK_1"/>
    <property type="match status" value="1"/>
</dbReference>
<dbReference type="GO" id="GO:0009061">
    <property type="term" value="P:anaerobic respiration"/>
    <property type="evidence" value="ECO:0007669"/>
    <property type="project" value="TreeGrafter"/>
</dbReference>
<evidence type="ECO:0000256" key="6">
    <source>
        <dbReference type="ARBA" id="ARBA00022723"/>
    </source>
</evidence>
<dbReference type="GO" id="GO:0051539">
    <property type="term" value="F:4 iron, 4 sulfur cluster binding"/>
    <property type="evidence" value="ECO:0007669"/>
    <property type="project" value="UniProtKB-KW"/>
</dbReference>
<name>A0A0W1KHW5_9ACTO</name>
<dbReference type="PROSITE" id="PS00932">
    <property type="entry name" value="MOLYBDOPTERIN_PROK_3"/>
    <property type="match status" value="1"/>
</dbReference>
<dbReference type="SMART" id="SM00926">
    <property type="entry name" value="Molybdop_Fe4S4"/>
    <property type="match status" value="1"/>
</dbReference>
<dbReference type="RefSeq" id="WP_236698695.1">
    <property type="nucleotide sequence ID" value="NZ_LNIZ01000008.1"/>
</dbReference>
<evidence type="ECO:0000256" key="3">
    <source>
        <dbReference type="ARBA" id="ARBA00010312"/>
    </source>
</evidence>
<dbReference type="PROSITE" id="PS51318">
    <property type="entry name" value="TAT"/>
    <property type="match status" value="1"/>
</dbReference>
<gene>
    <name evidence="12" type="primary">dmsA_2</name>
    <name evidence="12" type="ORF">AQZ59_01563</name>
</gene>
<dbReference type="InterPro" id="IPR006655">
    <property type="entry name" value="Mopterin_OxRdtase_prok_CS"/>
</dbReference>
<dbReference type="PATRIC" id="fig|59561.3.peg.1557"/>
<dbReference type="InterPro" id="IPR050612">
    <property type="entry name" value="Prok_Mopterin_Oxidored"/>
</dbReference>
<dbReference type="CDD" id="cd02770">
    <property type="entry name" value="MopB_DmsA-EC"/>
    <property type="match status" value="1"/>
</dbReference>
<evidence type="ECO:0000256" key="2">
    <source>
        <dbReference type="ARBA" id="ARBA00001966"/>
    </source>
</evidence>
<sequence length="885" mass="96429">MMTQTLSPGTTAQPHGPSRRTFLKWSGVAAGVAGLAATTTSLGTPKVAAADAEGIADADRTVWSACTVNCGSRCPLRLQVKDGTVVRVLPDNTGTDELGNQQVRACVRGRSIRQRIYNPDRLKKPMKRKEGTKRGEEQWEEISWDQALTEIAEKMKDIKNRYGNEAFYIQYGTGTLGAVMSCSWPPNNTPMARLLNAFGGYLDHYSDYSTTAITQAYPYFYGTWVNSNSFDDVANSKLQVMFGNNPIETRMSGGGHTFVTQNIKREHGVRTIIIDPRYSETSVALGDEWVPVRPGTDAALIAGMIYVMVEENLHDQAFLDKYCLGFDEDHMPEGAPKNASYRAYLEGKGADGVAKTPEWASDICGVPAADIRRLAREIANAKPAAITQGWGPQRHANGENTARAIFLLACVTGNPGIPGGGTGAREGARGLGVGTSFYSEFVNPSNKIISCFSWLDAIDHGPEMNTFNAGVGVKPEPGVRGLKIPVDENMQPENTSLEVPIKAVFQYASNSLVNQTGDNNESVRILEDESKCELIVTTDIMYTVSARYSDYVLPGTSTSEEFDYHAGANGGPMAYGIVSQQAIEPMYETKSIFDICTELAAKLDLEQEFTGGKSREDWLREAINGSREDDPALPTWDEWKEMGIYRRNDGPVITMKDFREDPEANPVPTPSGKIEIYSERLANLAKAWEFGVFRPALAGDVLTPLPEFVATWEGALEARENADHPLQVIGHHFKGRTHSSYGNVNLLKEAHTQTAWLNPIDAEARGIANGDAVYVFNERGTVQLRALVTPRIIPGTVSIPQGAWYKPLPSADFSLPAGANGERPVDVGGSVNTLTSLHPTPLAKGLPSHTVLAQVEKAEKGALERIEAAYYQPYNADTAGVSKED</sequence>
<dbReference type="AlphaFoldDB" id="A0A0W1KHW5"/>
<keyword evidence="5" id="KW-0500">Molybdenum</keyword>
<dbReference type="InterPro" id="IPR006656">
    <property type="entry name" value="Mopterin_OxRdtase"/>
</dbReference>
<dbReference type="STRING" id="59561.AQZ59_01563"/>
<dbReference type="Pfam" id="PF00384">
    <property type="entry name" value="Molybdopterin"/>
    <property type="match status" value="1"/>
</dbReference>
<keyword evidence="4" id="KW-0004">4Fe-4S</keyword>
<dbReference type="SUPFAM" id="SSF53706">
    <property type="entry name" value="Formate dehydrogenase/DMSO reductase, domains 1-3"/>
    <property type="match status" value="1"/>
</dbReference>
<keyword evidence="6" id="KW-0479">Metal-binding</keyword>
<dbReference type="InterPro" id="IPR011888">
    <property type="entry name" value="Anaer_DMSO_reductase"/>
</dbReference>
<dbReference type="Proteomes" id="UP000054404">
    <property type="component" value="Unassembled WGS sequence"/>
</dbReference>
<dbReference type="GO" id="GO:0043546">
    <property type="term" value="F:molybdopterin cofactor binding"/>
    <property type="evidence" value="ECO:0007669"/>
    <property type="project" value="InterPro"/>
</dbReference>
<proteinExistence type="inferred from homology"/>
<dbReference type="Pfam" id="PF04879">
    <property type="entry name" value="Molybdop_Fe4S4"/>
    <property type="match status" value="1"/>
</dbReference>
<comment type="cofactor">
    <cofactor evidence="1">
        <name>Mo-bis(molybdopterin guanine dinucleotide)</name>
        <dbReference type="ChEBI" id="CHEBI:60539"/>
    </cofactor>
</comment>
<keyword evidence="8 12" id="KW-0560">Oxidoreductase</keyword>
<dbReference type="GO" id="GO:0030151">
    <property type="term" value="F:molybdenum ion binding"/>
    <property type="evidence" value="ECO:0007669"/>
    <property type="project" value="InterPro"/>
</dbReference>
<dbReference type="Gene3D" id="2.40.40.20">
    <property type="match status" value="1"/>
</dbReference>
<dbReference type="Gene3D" id="3.40.228.10">
    <property type="entry name" value="Dimethylsulfoxide Reductase, domain 2"/>
    <property type="match status" value="1"/>
</dbReference>
<organism evidence="12 13">
    <name type="scientific">Trueperella bernardiae</name>
    <dbReference type="NCBI Taxonomy" id="59561"/>
    <lineage>
        <taxon>Bacteria</taxon>
        <taxon>Bacillati</taxon>
        <taxon>Actinomycetota</taxon>
        <taxon>Actinomycetes</taxon>
        <taxon>Actinomycetales</taxon>
        <taxon>Actinomycetaceae</taxon>
        <taxon>Trueperella</taxon>
    </lineage>
</organism>
<evidence type="ECO:0000256" key="8">
    <source>
        <dbReference type="ARBA" id="ARBA00023002"/>
    </source>
</evidence>
<keyword evidence="10" id="KW-0411">Iron-sulfur</keyword>
<protein>
    <submittedName>
        <fullName evidence="12">Dimethyl sulfoxide reductase DmsA</fullName>
        <ecNumber evidence="12">1.8.5.3</ecNumber>
    </submittedName>
</protein>
<dbReference type="PROSITE" id="PS51669">
    <property type="entry name" value="4FE4S_MOW_BIS_MGD"/>
    <property type="match status" value="1"/>
</dbReference>
<dbReference type="EC" id="1.8.5.3" evidence="12"/>
<comment type="caution">
    <text evidence="12">The sequence shown here is derived from an EMBL/GenBank/DDBJ whole genome shotgun (WGS) entry which is preliminary data.</text>
</comment>
<dbReference type="EMBL" id="LNIZ01000008">
    <property type="protein sequence ID" value="KTF03604.1"/>
    <property type="molecule type" value="Genomic_DNA"/>
</dbReference>
<dbReference type="InterPro" id="IPR006311">
    <property type="entry name" value="TAT_signal"/>
</dbReference>
<evidence type="ECO:0000256" key="1">
    <source>
        <dbReference type="ARBA" id="ARBA00001942"/>
    </source>
</evidence>
<dbReference type="PANTHER" id="PTHR43742:SF3">
    <property type="entry name" value="DIMETHYL SULFOXIDE REDUCTASE DMSA"/>
    <property type="match status" value="1"/>
</dbReference>
<dbReference type="PANTHER" id="PTHR43742">
    <property type="entry name" value="TRIMETHYLAMINE-N-OXIDE REDUCTASE"/>
    <property type="match status" value="1"/>
</dbReference>
<dbReference type="Gene3D" id="3.40.50.740">
    <property type="match status" value="1"/>
</dbReference>
<dbReference type="InterPro" id="IPR009010">
    <property type="entry name" value="Asp_de-COase-like_dom_sf"/>
</dbReference>
<dbReference type="Gene3D" id="3.40.50.12440">
    <property type="match status" value="2"/>
</dbReference>
<comment type="cofactor">
    <cofactor evidence="2">
        <name>[4Fe-4S] cluster</name>
        <dbReference type="ChEBI" id="CHEBI:49883"/>
    </cofactor>
</comment>
<evidence type="ECO:0000313" key="13">
    <source>
        <dbReference type="Proteomes" id="UP000054404"/>
    </source>
</evidence>
<dbReference type="PROSITE" id="PS00490">
    <property type="entry name" value="MOLYBDOPTERIN_PROK_2"/>
    <property type="match status" value="1"/>
</dbReference>
<keyword evidence="7" id="KW-0732">Signal</keyword>
<dbReference type="GO" id="GO:0009055">
    <property type="term" value="F:electron transfer activity"/>
    <property type="evidence" value="ECO:0007669"/>
    <property type="project" value="TreeGrafter"/>
</dbReference>
<keyword evidence="13" id="KW-1185">Reference proteome</keyword>
<evidence type="ECO:0000256" key="9">
    <source>
        <dbReference type="ARBA" id="ARBA00023004"/>
    </source>
</evidence>
<evidence type="ECO:0000256" key="4">
    <source>
        <dbReference type="ARBA" id="ARBA00022485"/>
    </source>
</evidence>
<feature type="domain" description="4Fe-4S Mo/W bis-MGD-type" evidence="11">
    <location>
        <begin position="59"/>
        <end position="120"/>
    </location>
</feature>
<comment type="similarity">
    <text evidence="3">Belongs to the prokaryotic molybdopterin-containing oxidoreductase family.</text>
</comment>
<dbReference type="InterPro" id="IPR019546">
    <property type="entry name" value="TAT_signal_bac_arc"/>
</dbReference>
<evidence type="ECO:0000256" key="7">
    <source>
        <dbReference type="ARBA" id="ARBA00022729"/>
    </source>
</evidence>